<evidence type="ECO:0000256" key="1">
    <source>
        <dbReference type="ARBA" id="ARBA00023015"/>
    </source>
</evidence>
<feature type="domain" description="Bacterial transcriptional activator" evidence="3">
    <location>
        <begin position="504"/>
        <end position="629"/>
    </location>
</feature>
<evidence type="ECO:0000256" key="2">
    <source>
        <dbReference type="ARBA" id="ARBA00023163"/>
    </source>
</evidence>
<dbReference type="AlphaFoldDB" id="A0A918CNK0"/>
<organism evidence="4 5">
    <name type="scientific">Deinococcus ruber</name>
    <dbReference type="NCBI Taxonomy" id="1848197"/>
    <lineage>
        <taxon>Bacteria</taxon>
        <taxon>Thermotogati</taxon>
        <taxon>Deinococcota</taxon>
        <taxon>Deinococci</taxon>
        <taxon>Deinococcales</taxon>
        <taxon>Deinococcaceae</taxon>
        <taxon>Deinococcus</taxon>
    </lineage>
</organism>
<dbReference type="InterPro" id="IPR005158">
    <property type="entry name" value="BTAD"/>
</dbReference>
<comment type="caution">
    <text evidence="4">The sequence shown here is derived from an EMBL/GenBank/DDBJ whole genome shotgun (WGS) entry which is preliminary data.</text>
</comment>
<dbReference type="Gene3D" id="1.25.40.10">
    <property type="entry name" value="Tetratricopeptide repeat domain"/>
    <property type="match status" value="2"/>
</dbReference>
<gene>
    <name evidence="4" type="ORF">GCM10008957_46530</name>
</gene>
<keyword evidence="5" id="KW-1185">Reference proteome</keyword>
<dbReference type="InterPro" id="IPR051677">
    <property type="entry name" value="AfsR-DnrI-RedD_regulator"/>
</dbReference>
<proteinExistence type="predicted"/>
<evidence type="ECO:0000313" key="5">
    <source>
        <dbReference type="Proteomes" id="UP000603865"/>
    </source>
</evidence>
<dbReference type="InterPro" id="IPR011990">
    <property type="entry name" value="TPR-like_helical_dom_sf"/>
</dbReference>
<evidence type="ECO:0000313" key="4">
    <source>
        <dbReference type="EMBL" id="GGR30423.1"/>
    </source>
</evidence>
<reference evidence="4" key="1">
    <citation type="journal article" date="2014" name="Int. J. Syst. Evol. Microbiol.">
        <title>Complete genome sequence of Corynebacterium casei LMG S-19264T (=DSM 44701T), isolated from a smear-ripened cheese.</title>
        <authorList>
            <consortium name="US DOE Joint Genome Institute (JGI-PGF)"/>
            <person name="Walter F."/>
            <person name="Albersmeier A."/>
            <person name="Kalinowski J."/>
            <person name="Ruckert C."/>
        </authorList>
    </citation>
    <scope>NUCLEOTIDE SEQUENCE</scope>
    <source>
        <strain evidence="4">JCM 31311</strain>
    </source>
</reference>
<dbReference type="InterPro" id="IPR036388">
    <property type="entry name" value="WH-like_DNA-bd_sf"/>
</dbReference>
<dbReference type="SUPFAM" id="SSF48452">
    <property type="entry name" value="TPR-like"/>
    <property type="match status" value="2"/>
</dbReference>
<name>A0A918CNK0_9DEIO</name>
<sequence length="634" mass="70758">MWVISINPILNLVLRGAYEDGLSAYGRLQDASATDERWAGLCLLNVGRPLEARALLTRSLERGCMPAAIELATVYRQLGEPELGRQTLQTLTLSELSTFDHSLAELEWGISQLAFGDLRGADEALERAWNLATQTEREGALLPGIGLTLGYVCMAQGADQRALQFVTQALEHAEGLRLLELQTVAGACYTAAGRFYEAEATFKAAGDVTGPGAPTLLYHRAMLARYRGHTREALALFQKSAQQAQQLAEAETECAAELGLVAVHCELGETRRAAKALAHASALHVPARISALVDLRRGQLMMRNGEAAAIEVLTLALKRFGELQLHRERGWAALHLAEAYLTFLKMREALDALEEAHHARAALCSSPVIALELRAVPQVLSFLQAETQPRDLLLDWWACQEQRPRVLRIQTLGGVRLTVNGQTVRPNASLDKSTELLVYLLLHPNQTREQILAAIFPEKYAVNARIYFHLMRSELAKIVDGLTLPYDRETRAYRVEVRGMIVRLDLHELKQILYGARLKEFRTALEKYIGPFLPESETDWVVAERTTVEWLMVRTGLDILEESYQQGEDALCMDLAEQLLQVEPLNEGINTLLIRATERLKGAVTARHTLERVRKRFRDEVGELPTALQWTSLD</sequence>
<dbReference type="Proteomes" id="UP000603865">
    <property type="component" value="Unassembled WGS sequence"/>
</dbReference>
<keyword evidence="1" id="KW-0805">Transcription regulation</keyword>
<keyword evidence="2" id="KW-0804">Transcription</keyword>
<protein>
    <recommendedName>
        <fullName evidence="3">Bacterial transcriptional activator domain-containing protein</fullName>
    </recommendedName>
</protein>
<dbReference type="SMART" id="SM01043">
    <property type="entry name" value="BTAD"/>
    <property type="match status" value="1"/>
</dbReference>
<dbReference type="GO" id="GO:0003677">
    <property type="term" value="F:DNA binding"/>
    <property type="evidence" value="ECO:0007669"/>
    <property type="project" value="TreeGrafter"/>
</dbReference>
<dbReference type="PANTHER" id="PTHR35807:SF1">
    <property type="entry name" value="TRANSCRIPTIONAL REGULATOR REDD"/>
    <property type="match status" value="1"/>
</dbReference>
<evidence type="ECO:0000259" key="3">
    <source>
        <dbReference type="SMART" id="SM01043"/>
    </source>
</evidence>
<dbReference type="Pfam" id="PF03704">
    <property type="entry name" value="BTAD"/>
    <property type="match status" value="1"/>
</dbReference>
<dbReference type="Gene3D" id="1.10.10.10">
    <property type="entry name" value="Winged helix-like DNA-binding domain superfamily/Winged helix DNA-binding domain"/>
    <property type="match status" value="1"/>
</dbReference>
<dbReference type="EMBL" id="BMQL01000049">
    <property type="protein sequence ID" value="GGR30423.1"/>
    <property type="molecule type" value="Genomic_DNA"/>
</dbReference>
<dbReference type="PANTHER" id="PTHR35807">
    <property type="entry name" value="TRANSCRIPTIONAL REGULATOR REDD-RELATED"/>
    <property type="match status" value="1"/>
</dbReference>
<dbReference type="GO" id="GO:0006355">
    <property type="term" value="P:regulation of DNA-templated transcription"/>
    <property type="evidence" value="ECO:0007669"/>
    <property type="project" value="TreeGrafter"/>
</dbReference>
<reference evidence="4" key="2">
    <citation type="submission" date="2020-09" db="EMBL/GenBank/DDBJ databases">
        <authorList>
            <person name="Sun Q."/>
            <person name="Ohkuma M."/>
        </authorList>
    </citation>
    <scope>NUCLEOTIDE SEQUENCE</scope>
    <source>
        <strain evidence="4">JCM 31311</strain>
    </source>
</reference>
<accession>A0A918CNK0</accession>